<feature type="region of interest" description="Disordered" evidence="19">
    <location>
        <begin position="1"/>
        <end position="21"/>
    </location>
</feature>
<keyword evidence="6 17" id="KW-0032">Aminotransferase</keyword>
<evidence type="ECO:0000256" key="9">
    <source>
        <dbReference type="ARBA" id="ARBA00022898"/>
    </source>
</evidence>
<accession>A0A4R5KQY8</accession>
<dbReference type="InterPro" id="IPR001544">
    <property type="entry name" value="Aminotrans_IV"/>
</dbReference>
<dbReference type="UniPathway" id="UPA00047">
    <property type="reaction ID" value="UER00058"/>
</dbReference>
<dbReference type="InterPro" id="IPR005786">
    <property type="entry name" value="B_amino_transII"/>
</dbReference>
<evidence type="ECO:0000256" key="4">
    <source>
        <dbReference type="ARBA" id="ARBA00005072"/>
    </source>
</evidence>
<dbReference type="InterPro" id="IPR043132">
    <property type="entry name" value="BCAT-like_C"/>
</dbReference>
<dbReference type="OrthoDB" id="9804984at2"/>
<comment type="catalytic activity">
    <reaction evidence="13 17">
        <text>L-leucine + 2-oxoglutarate = 4-methyl-2-oxopentanoate + L-glutamate</text>
        <dbReference type="Rhea" id="RHEA:18321"/>
        <dbReference type="ChEBI" id="CHEBI:16810"/>
        <dbReference type="ChEBI" id="CHEBI:17865"/>
        <dbReference type="ChEBI" id="CHEBI:29985"/>
        <dbReference type="ChEBI" id="CHEBI:57427"/>
        <dbReference type="EC" id="2.6.1.42"/>
    </reaction>
</comment>
<feature type="modified residue" description="N6-(pyridoxal phosphate)lysine" evidence="14">
    <location>
        <position position="199"/>
    </location>
</feature>
<gene>
    <name evidence="20" type="ORF">E1757_14035</name>
</gene>
<evidence type="ECO:0000256" key="8">
    <source>
        <dbReference type="ARBA" id="ARBA00022679"/>
    </source>
</evidence>
<dbReference type="UniPathway" id="UPA00049">
    <property type="reaction ID" value="UER00062"/>
</dbReference>
<dbReference type="GO" id="GO:0009098">
    <property type="term" value="P:L-leucine biosynthetic process"/>
    <property type="evidence" value="ECO:0007669"/>
    <property type="project" value="UniProtKB-UniPathway"/>
</dbReference>
<evidence type="ECO:0000256" key="18">
    <source>
        <dbReference type="RuleBase" id="RU004519"/>
    </source>
</evidence>
<evidence type="ECO:0000256" key="19">
    <source>
        <dbReference type="SAM" id="MobiDB-lite"/>
    </source>
</evidence>
<dbReference type="EC" id="2.6.1.42" evidence="17"/>
<evidence type="ECO:0000256" key="15">
    <source>
        <dbReference type="RuleBase" id="RU004106"/>
    </source>
</evidence>
<dbReference type="NCBIfam" id="NF009897">
    <property type="entry name" value="PRK13357.1"/>
    <property type="match status" value="1"/>
</dbReference>
<comment type="pathway">
    <text evidence="2 18">Amino-acid biosynthesis; L-isoleucine biosynthesis; L-isoleucine from 2-oxobutanoate: step 4/4.</text>
</comment>
<keyword evidence="21" id="KW-1185">Reference proteome</keyword>
<comment type="caution">
    <text evidence="20">The sequence shown here is derived from an EMBL/GenBank/DDBJ whole genome shotgun (WGS) entry which is preliminary data.</text>
</comment>
<dbReference type="CDD" id="cd01557">
    <property type="entry name" value="BCAT_beta_family"/>
    <property type="match status" value="1"/>
</dbReference>
<keyword evidence="10 17" id="KW-0100">Branched-chain amino acid biosynthesis</keyword>
<evidence type="ECO:0000313" key="21">
    <source>
        <dbReference type="Proteomes" id="UP000295636"/>
    </source>
</evidence>
<comment type="similarity">
    <text evidence="5 15">Belongs to the class-IV pyridoxal-phosphate-dependent aminotransferase family.</text>
</comment>
<keyword evidence="9 16" id="KW-0663">Pyridoxal phosphate</keyword>
<evidence type="ECO:0000256" key="5">
    <source>
        <dbReference type="ARBA" id="ARBA00009320"/>
    </source>
</evidence>
<dbReference type="GO" id="GO:0052655">
    <property type="term" value="F:L-valine-2-oxoglutarate transaminase activity"/>
    <property type="evidence" value="ECO:0007669"/>
    <property type="project" value="RHEA"/>
</dbReference>
<evidence type="ECO:0000256" key="2">
    <source>
        <dbReference type="ARBA" id="ARBA00004824"/>
    </source>
</evidence>
<keyword evidence="7 17" id="KW-0028">Amino-acid biosynthesis</keyword>
<dbReference type="Gene3D" id="3.20.10.10">
    <property type="entry name" value="D-amino Acid Aminotransferase, subunit A, domain 2"/>
    <property type="match status" value="1"/>
</dbReference>
<protein>
    <recommendedName>
        <fullName evidence="17">Branched-chain-amino-acid aminotransferase</fullName>
        <ecNumber evidence="17">2.6.1.42</ecNumber>
    </recommendedName>
</protein>
<keyword evidence="8 17" id="KW-0808">Transferase</keyword>
<dbReference type="InterPro" id="IPR018300">
    <property type="entry name" value="Aminotrans_IV_CS"/>
</dbReference>
<dbReference type="InterPro" id="IPR033939">
    <property type="entry name" value="BCAT_family"/>
</dbReference>
<dbReference type="GO" id="GO:0009097">
    <property type="term" value="P:isoleucine biosynthetic process"/>
    <property type="evidence" value="ECO:0007669"/>
    <property type="project" value="UniProtKB-UniPathway"/>
</dbReference>
<dbReference type="PIRSF" id="PIRSF006468">
    <property type="entry name" value="BCAT1"/>
    <property type="match status" value="1"/>
</dbReference>
<dbReference type="GO" id="GO:0009099">
    <property type="term" value="P:L-valine biosynthetic process"/>
    <property type="evidence" value="ECO:0007669"/>
    <property type="project" value="UniProtKB-UniPathway"/>
</dbReference>
<comment type="cofactor">
    <cofactor evidence="1 16">
        <name>pyridoxal 5'-phosphate</name>
        <dbReference type="ChEBI" id="CHEBI:597326"/>
    </cofactor>
</comment>
<evidence type="ECO:0000256" key="7">
    <source>
        <dbReference type="ARBA" id="ARBA00022605"/>
    </source>
</evidence>
<evidence type="ECO:0000256" key="12">
    <source>
        <dbReference type="ARBA" id="ARBA00048798"/>
    </source>
</evidence>
<dbReference type="EMBL" id="SMRT01000005">
    <property type="protein sequence ID" value="TDF97762.1"/>
    <property type="molecule type" value="Genomic_DNA"/>
</dbReference>
<evidence type="ECO:0000313" key="20">
    <source>
        <dbReference type="EMBL" id="TDF97762.1"/>
    </source>
</evidence>
<dbReference type="Gene3D" id="3.30.470.10">
    <property type="match status" value="1"/>
</dbReference>
<dbReference type="GO" id="GO:0052654">
    <property type="term" value="F:L-leucine-2-oxoglutarate transaminase activity"/>
    <property type="evidence" value="ECO:0007669"/>
    <property type="project" value="RHEA"/>
</dbReference>
<comment type="pathway">
    <text evidence="4 18">Amino-acid biosynthesis; L-leucine biosynthesis; L-leucine from 3-methyl-2-oxobutanoate: step 4/4.</text>
</comment>
<organism evidence="20 21">
    <name type="scientific">Paenibacillus piri</name>
    <dbReference type="NCBI Taxonomy" id="2547395"/>
    <lineage>
        <taxon>Bacteria</taxon>
        <taxon>Bacillati</taxon>
        <taxon>Bacillota</taxon>
        <taxon>Bacilli</taxon>
        <taxon>Bacillales</taxon>
        <taxon>Paenibacillaceae</taxon>
        <taxon>Paenibacillus</taxon>
    </lineage>
</organism>
<dbReference type="PROSITE" id="PS00770">
    <property type="entry name" value="AA_TRANSFER_CLASS_4"/>
    <property type="match status" value="1"/>
</dbReference>
<comment type="catalytic activity">
    <reaction evidence="12 17">
        <text>L-isoleucine + 2-oxoglutarate = (S)-3-methyl-2-oxopentanoate + L-glutamate</text>
        <dbReference type="Rhea" id="RHEA:24801"/>
        <dbReference type="ChEBI" id="CHEBI:16810"/>
        <dbReference type="ChEBI" id="CHEBI:29985"/>
        <dbReference type="ChEBI" id="CHEBI:35146"/>
        <dbReference type="ChEBI" id="CHEBI:58045"/>
        <dbReference type="EC" id="2.6.1.42"/>
    </reaction>
</comment>
<comment type="pathway">
    <text evidence="3 18">Amino-acid biosynthesis; L-valine biosynthesis; L-valine from pyruvate: step 4/4.</text>
</comment>
<dbReference type="AlphaFoldDB" id="A0A4R5KQY8"/>
<evidence type="ECO:0000256" key="3">
    <source>
        <dbReference type="ARBA" id="ARBA00004931"/>
    </source>
</evidence>
<dbReference type="NCBIfam" id="TIGR01123">
    <property type="entry name" value="ilvE_II"/>
    <property type="match status" value="1"/>
</dbReference>
<evidence type="ECO:0000256" key="14">
    <source>
        <dbReference type="PIRSR" id="PIRSR006468-1"/>
    </source>
</evidence>
<dbReference type="PANTHER" id="PTHR11825:SF44">
    <property type="entry name" value="BRANCHED-CHAIN-AMINO-ACID AMINOTRANSFERASE"/>
    <property type="match status" value="1"/>
</dbReference>
<evidence type="ECO:0000256" key="10">
    <source>
        <dbReference type="ARBA" id="ARBA00023304"/>
    </source>
</evidence>
<reference evidence="20 21" key="1">
    <citation type="submission" date="2019-03" db="EMBL/GenBank/DDBJ databases">
        <title>This is whole genome sequence of Paenibacillus sp MS74 strain.</title>
        <authorList>
            <person name="Trinh H.N."/>
        </authorList>
    </citation>
    <scope>NUCLEOTIDE SEQUENCE [LARGE SCALE GENOMIC DNA]</scope>
    <source>
        <strain evidence="20 21">MS74</strain>
    </source>
</reference>
<dbReference type="SUPFAM" id="SSF56752">
    <property type="entry name" value="D-aminoacid aminotransferase-like PLP-dependent enzymes"/>
    <property type="match status" value="1"/>
</dbReference>
<dbReference type="InterPro" id="IPR043131">
    <property type="entry name" value="BCAT-like_N"/>
</dbReference>
<dbReference type="PANTHER" id="PTHR11825">
    <property type="entry name" value="SUBGROUP IIII AMINOTRANSFERASE"/>
    <property type="match status" value="1"/>
</dbReference>
<comment type="catalytic activity">
    <reaction evidence="11 17">
        <text>L-valine + 2-oxoglutarate = 3-methyl-2-oxobutanoate + L-glutamate</text>
        <dbReference type="Rhea" id="RHEA:24813"/>
        <dbReference type="ChEBI" id="CHEBI:11851"/>
        <dbReference type="ChEBI" id="CHEBI:16810"/>
        <dbReference type="ChEBI" id="CHEBI:29985"/>
        <dbReference type="ChEBI" id="CHEBI:57762"/>
        <dbReference type="EC" id="2.6.1.42"/>
    </reaction>
</comment>
<name>A0A4R5KQY8_9BACL</name>
<evidence type="ECO:0000256" key="13">
    <source>
        <dbReference type="ARBA" id="ARBA00049229"/>
    </source>
</evidence>
<evidence type="ECO:0000256" key="17">
    <source>
        <dbReference type="RuleBase" id="RU004517"/>
    </source>
</evidence>
<dbReference type="UniPathway" id="UPA00048">
    <property type="reaction ID" value="UER00073"/>
</dbReference>
<proteinExistence type="inferred from homology"/>
<evidence type="ECO:0000256" key="1">
    <source>
        <dbReference type="ARBA" id="ARBA00001933"/>
    </source>
</evidence>
<evidence type="ECO:0000256" key="16">
    <source>
        <dbReference type="RuleBase" id="RU004516"/>
    </source>
</evidence>
<dbReference type="Pfam" id="PF01063">
    <property type="entry name" value="Aminotran_4"/>
    <property type="match status" value="1"/>
</dbReference>
<dbReference type="GO" id="GO:0052656">
    <property type="term" value="F:L-isoleucine-2-oxoglutarate transaminase activity"/>
    <property type="evidence" value="ECO:0007669"/>
    <property type="project" value="RHEA"/>
</dbReference>
<sequence length="359" mass="40036">MEKVQQSINIYPCPTAKPKPGQQSLGFGVHFTDRMFLMDYSAEQGWHDPRIVPYEPLQLDPASMVFHYGQSVFEGLKAYRTDDNKVFLFRPDKNAERMNRSCDRLNIPRIDESLFVEAVQTIVRLEANWIPVGNGASLYIRPFIIATEAALGVRASNRYLFAIILSPAGAYFGEGLKPVRIFVDDHYVRAVRGGTGHAKTPGNYAATLKAQTEAKERQHCSQVLWLDGIERTYIEEVGSMNVFFKINGEVLTPELNGSILEGITRNSVIRLLKQWGIPVTERKIAIDEIVRAAENGGLEESFGTGTAAVISPIGGLFWNGNDIPVNQGNVGSCSQKLYDTLTGIQYGRLQDEWGWTVEC</sequence>
<evidence type="ECO:0000256" key="6">
    <source>
        <dbReference type="ARBA" id="ARBA00022576"/>
    </source>
</evidence>
<dbReference type="InterPro" id="IPR036038">
    <property type="entry name" value="Aminotransferase-like"/>
</dbReference>
<evidence type="ECO:0000256" key="11">
    <source>
        <dbReference type="ARBA" id="ARBA00048212"/>
    </source>
</evidence>
<dbReference type="Proteomes" id="UP000295636">
    <property type="component" value="Unassembled WGS sequence"/>
</dbReference>